<protein>
    <submittedName>
        <fullName evidence="1">CBS domain-containing protein CBSX5</fullName>
    </submittedName>
</protein>
<organism evidence="1 2">
    <name type="scientific">Camellia lanceoleosa</name>
    <dbReference type="NCBI Taxonomy" id="1840588"/>
    <lineage>
        <taxon>Eukaryota</taxon>
        <taxon>Viridiplantae</taxon>
        <taxon>Streptophyta</taxon>
        <taxon>Embryophyta</taxon>
        <taxon>Tracheophyta</taxon>
        <taxon>Spermatophyta</taxon>
        <taxon>Magnoliopsida</taxon>
        <taxon>eudicotyledons</taxon>
        <taxon>Gunneridae</taxon>
        <taxon>Pentapetalae</taxon>
        <taxon>asterids</taxon>
        <taxon>Ericales</taxon>
        <taxon>Theaceae</taxon>
        <taxon>Camellia</taxon>
    </lineage>
</organism>
<dbReference type="Proteomes" id="UP001060215">
    <property type="component" value="Chromosome 7"/>
</dbReference>
<accession>A0ACC0H9D7</accession>
<evidence type="ECO:0000313" key="2">
    <source>
        <dbReference type="Proteomes" id="UP001060215"/>
    </source>
</evidence>
<sequence>MAVRLLANEVADLCLGKPPLRSLSISATVADALSALKSSSDTCLSVWTCDHSKSAAEECRCVGKVCMVDVICYLCKDENLSSLSSALKSPVSVLLPKLPGLVRHVEPSSRVEEVEGFVEFLALNPAASYITGQVFTIDGGMVM</sequence>
<name>A0ACC0H9D7_9ERIC</name>
<proteinExistence type="predicted"/>
<evidence type="ECO:0000313" key="1">
    <source>
        <dbReference type="EMBL" id="KAI8008471.1"/>
    </source>
</evidence>
<gene>
    <name evidence="1" type="ORF">LOK49_LG07G00674</name>
</gene>
<reference evidence="1 2" key="1">
    <citation type="journal article" date="2022" name="Plant J.">
        <title>Chromosome-level genome of Camellia lanceoleosa provides a valuable resource for understanding genome evolution and self-incompatibility.</title>
        <authorList>
            <person name="Gong W."/>
            <person name="Xiao S."/>
            <person name="Wang L."/>
            <person name="Liao Z."/>
            <person name="Chang Y."/>
            <person name="Mo W."/>
            <person name="Hu G."/>
            <person name="Li W."/>
            <person name="Zhao G."/>
            <person name="Zhu H."/>
            <person name="Hu X."/>
            <person name="Ji K."/>
            <person name="Xiang X."/>
            <person name="Song Q."/>
            <person name="Yuan D."/>
            <person name="Jin S."/>
            <person name="Zhang L."/>
        </authorList>
    </citation>
    <scope>NUCLEOTIDE SEQUENCE [LARGE SCALE GENOMIC DNA]</scope>
    <source>
        <strain evidence="1">SQ_2022a</strain>
    </source>
</reference>
<dbReference type="EMBL" id="CM045764">
    <property type="protein sequence ID" value="KAI8008471.1"/>
    <property type="molecule type" value="Genomic_DNA"/>
</dbReference>
<keyword evidence="2" id="KW-1185">Reference proteome</keyword>
<comment type="caution">
    <text evidence="1">The sequence shown here is derived from an EMBL/GenBank/DDBJ whole genome shotgun (WGS) entry which is preliminary data.</text>
</comment>